<dbReference type="CDD" id="cd20071">
    <property type="entry name" value="SET_SMYD"/>
    <property type="match status" value="1"/>
</dbReference>
<sequence>MPAGHGRGYEVTEVAGHGLGVVALRDFKANEFVFQECSLMTVKTYTLLSGVLVLRREKVETKYDLLSDAEQRQYRSLHPVADGAAAAAASETDAALRQRLGTSSAGAAQAVAALSAQEHLKIWESCGFHYCDSSDVKRNQVLHLMICPAFLSVFTGACYAYRFQGQITKSILAAGVLFFAIMGPICARLFYFGSQGLFLTASRLNHSCLPNCQVQIEAKAPGSPQLSLCTKQQLQKGQELTIDYISELQHLDLSERRKLLEQDYGFNCSCPRCAGAASAASAATEEEEES</sequence>
<dbReference type="Proteomes" id="UP001152797">
    <property type="component" value="Unassembled WGS sequence"/>
</dbReference>
<evidence type="ECO:0000313" key="6">
    <source>
        <dbReference type="EMBL" id="CAI3989147.1"/>
    </source>
</evidence>
<dbReference type="GO" id="GO:0045814">
    <property type="term" value="P:negative regulation of gene expression, epigenetic"/>
    <property type="evidence" value="ECO:0007669"/>
    <property type="project" value="TreeGrafter"/>
</dbReference>
<evidence type="ECO:0000256" key="3">
    <source>
        <dbReference type="ARBA" id="ARBA00022691"/>
    </source>
</evidence>
<comment type="caution">
    <text evidence="6">The sequence shown here is derived from an EMBL/GenBank/DDBJ whole genome shotgun (WGS) entry which is preliminary data.</text>
</comment>
<dbReference type="GO" id="GO:0042799">
    <property type="term" value="F:histone H4K20 methyltransferase activity"/>
    <property type="evidence" value="ECO:0007669"/>
    <property type="project" value="TreeGrafter"/>
</dbReference>
<dbReference type="PANTHER" id="PTHR46402">
    <property type="entry name" value="SET AND MYND DOMAIN-CONTAINING PROTEIN 5"/>
    <property type="match status" value="1"/>
</dbReference>
<dbReference type="AlphaFoldDB" id="A0A9P1CBI4"/>
<gene>
    <name evidence="6" type="ORF">C1SCF055_LOCUS16241</name>
</gene>
<dbReference type="GO" id="GO:0032259">
    <property type="term" value="P:methylation"/>
    <property type="evidence" value="ECO:0007669"/>
    <property type="project" value="UniProtKB-KW"/>
</dbReference>
<evidence type="ECO:0000313" key="8">
    <source>
        <dbReference type="EMBL" id="CAL4776459.1"/>
    </source>
</evidence>
<dbReference type="EMBL" id="CAMXCT020001336">
    <property type="protein sequence ID" value="CAL1142522.1"/>
    <property type="molecule type" value="Genomic_DNA"/>
</dbReference>
<evidence type="ECO:0000313" key="9">
    <source>
        <dbReference type="Proteomes" id="UP001152797"/>
    </source>
</evidence>
<dbReference type="EMBL" id="CAMXCT010001336">
    <property type="protein sequence ID" value="CAI3989147.1"/>
    <property type="molecule type" value="Genomic_DNA"/>
</dbReference>
<reference evidence="7" key="2">
    <citation type="submission" date="2024-04" db="EMBL/GenBank/DDBJ databases">
        <authorList>
            <person name="Chen Y."/>
            <person name="Shah S."/>
            <person name="Dougan E. K."/>
            <person name="Thang M."/>
            <person name="Chan C."/>
        </authorList>
    </citation>
    <scope>NUCLEOTIDE SEQUENCE [LARGE SCALE GENOMIC DNA]</scope>
</reference>
<keyword evidence="4" id="KW-1133">Transmembrane helix</keyword>
<dbReference type="PANTHER" id="PTHR46402:SF2">
    <property type="entry name" value="HISTONE-LYSINE N-TRIMETHYLTRANSFERASE SMYD5"/>
    <property type="match status" value="1"/>
</dbReference>
<dbReference type="InterPro" id="IPR046341">
    <property type="entry name" value="SET_dom_sf"/>
</dbReference>
<dbReference type="PROSITE" id="PS50280">
    <property type="entry name" value="SET"/>
    <property type="match status" value="1"/>
</dbReference>
<keyword evidence="4" id="KW-0812">Transmembrane</keyword>
<keyword evidence="3" id="KW-0949">S-adenosyl-L-methionine</keyword>
<proteinExistence type="predicted"/>
<accession>A0A9P1CBI4</accession>
<keyword evidence="2" id="KW-0808">Transferase</keyword>
<dbReference type="InterPro" id="IPR001214">
    <property type="entry name" value="SET_dom"/>
</dbReference>
<evidence type="ECO:0000313" key="7">
    <source>
        <dbReference type="EMBL" id="CAL1142522.1"/>
    </source>
</evidence>
<feature type="transmembrane region" description="Helical" evidence="4">
    <location>
        <begin position="171"/>
        <end position="191"/>
    </location>
</feature>
<evidence type="ECO:0000259" key="5">
    <source>
        <dbReference type="PROSITE" id="PS50280"/>
    </source>
</evidence>
<keyword evidence="4" id="KW-0472">Membrane</keyword>
<dbReference type="EMBL" id="CAMXCT030001336">
    <property type="protein sequence ID" value="CAL4776459.1"/>
    <property type="molecule type" value="Genomic_DNA"/>
</dbReference>
<dbReference type="SUPFAM" id="SSF82199">
    <property type="entry name" value="SET domain"/>
    <property type="match status" value="1"/>
</dbReference>
<evidence type="ECO:0000256" key="4">
    <source>
        <dbReference type="SAM" id="Phobius"/>
    </source>
</evidence>
<dbReference type="SMART" id="SM00317">
    <property type="entry name" value="SET"/>
    <property type="match status" value="1"/>
</dbReference>
<feature type="domain" description="SET" evidence="5">
    <location>
        <begin position="7"/>
        <end position="245"/>
    </location>
</feature>
<organism evidence="6">
    <name type="scientific">Cladocopium goreaui</name>
    <dbReference type="NCBI Taxonomy" id="2562237"/>
    <lineage>
        <taxon>Eukaryota</taxon>
        <taxon>Sar</taxon>
        <taxon>Alveolata</taxon>
        <taxon>Dinophyceae</taxon>
        <taxon>Suessiales</taxon>
        <taxon>Symbiodiniaceae</taxon>
        <taxon>Cladocopium</taxon>
    </lineage>
</organism>
<protein>
    <submittedName>
        <fullName evidence="8">Histone-lysine N-methyltransferase SET5 (SE T domain-containing protein 5)</fullName>
    </submittedName>
</protein>
<dbReference type="Gene3D" id="2.170.270.10">
    <property type="entry name" value="SET domain"/>
    <property type="match status" value="1"/>
</dbReference>
<reference evidence="6" key="1">
    <citation type="submission" date="2022-10" db="EMBL/GenBank/DDBJ databases">
        <authorList>
            <person name="Chen Y."/>
            <person name="Dougan E. K."/>
            <person name="Chan C."/>
            <person name="Rhodes N."/>
            <person name="Thang M."/>
        </authorList>
    </citation>
    <scope>NUCLEOTIDE SEQUENCE</scope>
</reference>
<name>A0A9P1CBI4_9DINO</name>
<evidence type="ECO:0000256" key="2">
    <source>
        <dbReference type="ARBA" id="ARBA00022679"/>
    </source>
</evidence>
<dbReference type="OrthoDB" id="408529at2759"/>
<keyword evidence="9" id="KW-1185">Reference proteome</keyword>
<evidence type="ECO:0000256" key="1">
    <source>
        <dbReference type="ARBA" id="ARBA00022603"/>
    </source>
</evidence>
<keyword evidence="1" id="KW-0489">Methyltransferase</keyword>
<feature type="transmembrane region" description="Helical" evidence="4">
    <location>
        <begin position="141"/>
        <end position="159"/>
    </location>
</feature>
<dbReference type="Pfam" id="PF00856">
    <property type="entry name" value="SET"/>
    <property type="match status" value="1"/>
</dbReference>